<keyword evidence="3" id="KW-1185">Reference proteome</keyword>
<keyword evidence="2" id="KW-0418">Kinase</keyword>
<dbReference type="PANTHER" id="PTHR43190">
    <property type="entry name" value="N-ACETYL-D-GLUCOSAMINE KINASE"/>
    <property type="match status" value="1"/>
</dbReference>
<evidence type="ECO:0000259" key="1">
    <source>
        <dbReference type="Pfam" id="PF01869"/>
    </source>
</evidence>
<dbReference type="Proteomes" id="UP000249239">
    <property type="component" value="Unassembled WGS sequence"/>
</dbReference>
<protein>
    <submittedName>
        <fullName evidence="2">N-acetylglucosamine kinase-like BadF-type ATPase</fullName>
    </submittedName>
</protein>
<dbReference type="OrthoDB" id="871343at2"/>
<dbReference type="InterPro" id="IPR043129">
    <property type="entry name" value="ATPase_NBD"/>
</dbReference>
<keyword evidence="2" id="KW-0808">Transferase</keyword>
<evidence type="ECO:0000313" key="3">
    <source>
        <dbReference type="Proteomes" id="UP000249239"/>
    </source>
</evidence>
<dbReference type="Gene3D" id="3.30.420.40">
    <property type="match status" value="2"/>
</dbReference>
<proteinExistence type="predicted"/>
<dbReference type="CDD" id="cd24079">
    <property type="entry name" value="ASKHA_NBD_PG1100-like"/>
    <property type="match status" value="1"/>
</dbReference>
<dbReference type="RefSeq" id="WP_111445339.1">
    <property type="nucleotide sequence ID" value="NZ_QKZK01000011.1"/>
</dbReference>
<evidence type="ECO:0000313" key="2">
    <source>
        <dbReference type="EMBL" id="PZX16844.1"/>
    </source>
</evidence>
<feature type="domain" description="ATPase BadF/BadG/BcrA/BcrD type" evidence="1">
    <location>
        <begin position="6"/>
        <end position="262"/>
    </location>
</feature>
<dbReference type="SUPFAM" id="SSF53067">
    <property type="entry name" value="Actin-like ATPase domain"/>
    <property type="match status" value="2"/>
</dbReference>
<gene>
    <name evidence="2" type="ORF">LX69_01658</name>
</gene>
<dbReference type="EMBL" id="QKZK01000011">
    <property type="protein sequence ID" value="PZX16844.1"/>
    <property type="molecule type" value="Genomic_DNA"/>
</dbReference>
<organism evidence="2 3">
    <name type="scientific">Breznakibacter xylanolyticus</name>
    <dbReference type="NCBI Taxonomy" id="990"/>
    <lineage>
        <taxon>Bacteria</taxon>
        <taxon>Pseudomonadati</taxon>
        <taxon>Bacteroidota</taxon>
        <taxon>Bacteroidia</taxon>
        <taxon>Marinilabiliales</taxon>
        <taxon>Marinilabiliaceae</taxon>
        <taxon>Breznakibacter</taxon>
    </lineage>
</organism>
<dbReference type="PANTHER" id="PTHR43190:SF3">
    <property type="entry name" value="N-ACETYL-D-GLUCOSAMINE KINASE"/>
    <property type="match status" value="1"/>
</dbReference>
<dbReference type="Pfam" id="PF01869">
    <property type="entry name" value="BcrAD_BadFG"/>
    <property type="match status" value="1"/>
</dbReference>
<comment type="caution">
    <text evidence="2">The sequence shown here is derived from an EMBL/GenBank/DDBJ whole genome shotgun (WGS) entry which is preliminary data.</text>
</comment>
<name>A0A2W7NJF5_9BACT</name>
<dbReference type="Gene3D" id="1.10.720.160">
    <property type="match status" value="1"/>
</dbReference>
<reference evidence="2 3" key="1">
    <citation type="submission" date="2018-06" db="EMBL/GenBank/DDBJ databases">
        <title>Genomic Encyclopedia of Archaeal and Bacterial Type Strains, Phase II (KMG-II): from individual species to whole genera.</title>
        <authorList>
            <person name="Goeker M."/>
        </authorList>
    </citation>
    <scope>NUCLEOTIDE SEQUENCE [LARGE SCALE GENOMIC DNA]</scope>
    <source>
        <strain evidence="2 3">DSM 6779</strain>
    </source>
</reference>
<dbReference type="AlphaFoldDB" id="A0A2W7NJF5"/>
<sequence length="279" mass="31239">MILIADSGSTTTDWCLMDATQRLYFQTRGINPFMESPVDILQMIQSELLPHLHFPPANVFFYGAGCVHRGRDNVRDALVQAFPDVPVEIESDLLAAARALCGHQPGIACIVGTGSNSCYYDGLAIVDNVSPLGYVLGDEGSGAVIGRLFVGALLKNQFSDDLKSRFFAEYELTVPDIIERVYRQPYPNRFLASFMPFVHRHLHFDGVRALVMDEFGRFIRRNVMQYPQAASLPIHMTGSVAWHFATLMTEVLEQSRLRVGTICASPLERLVVYHQSRLI</sequence>
<dbReference type="InterPro" id="IPR002731">
    <property type="entry name" value="ATPase_BadF"/>
</dbReference>
<dbReference type="GO" id="GO:0016301">
    <property type="term" value="F:kinase activity"/>
    <property type="evidence" value="ECO:0007669"/>
    <property type="project" value="UniProtKB-KW"/>
</dbReference>
<dbReference type="InterPro" id="IPR052519">
    <property type="entry name" value="Euk-type_GlcNAc_Kinase"/>
</dbReference>
<accession>A0A2W7NJF5</accession>